<accession>A0A433SMZ9</accession>
<sequence length="539" mass="57193">MTATASLTNPPTVPPESLPIVPPYIPPVIPPKPLPIIPQTVTQQQMGPNLLSVFFAASLANNFNFYRQLLSSSQANQNLNKFSPASSSGPLPSNLFASPGASQPMAQNNEATLAMLNMTAPRRRGDTNPDPPTTAPPNSTATVQPVTTPMSTTFPKPVTTAPPTFSTSKPTVPTTIPPYTSPVITTPSPYIPPAFPTSPPYVPPLLPSFPVPSPLLQPAVNVTIPPAVSKPGPCGLLRCPLGSVCRLLVDPLTRTTSVQCVDSFRLKPGVDIDCNNQMYLMALLMPTNTMSGVEPMECKDPSFYNTCPVGATCVANSRTGRFTCCAGSPDHQGVLTMSSRVDTRMVQKAGTCPAGNTFVCGGTPCKSDFDCEGIQKCCDGCGKFCTNPVVVPPADGCGGCPYRHSCIPQPTRTCPPGRSCVQSLHLPTCVPNECLACHADQFCQKVGAVCSEQRAEDQAENLRPKLLQSMLLSAYPALRQLQPPPPCRDLYQCAPKDNCGGCPLGQQCEMTKIVCVSAPCTASFRCVAPQVRQLFGADR</sequence>
<dbReference type="InterPro" id="IPR036645">
    <property type="entry name" value="Elafin-like_sf"/>
</dbReference>
<reference evidence="3 4" key="1">
    <citation type="submission" date="2019-01" db="EMBL/GenBank/DDBJ databases">
        <title>A draft genome assembly of the solar-powered sea slug Elysia chlorotica.</title>
        <authorList>
            <person name="Cai H."/>
            <person name="Li Q."/>
            <person name="Fang X."/>
            <person name="Li J."/>
            <person name="Curtis N.E."/>
            <person name="Altenburger A."/>
            <person name="Shibata T."/>
            <person name="Feng M."/>
            <person name="Maeda T."/>
            <person name="Schwartz J.A."/>
            <person name="Shigenobu S."/>
            <person name="Lundholm N."/>
            <person name="Nishiyama T."/>
            <person name="Yang H."/>
            <person name="Hasebe M."/>
            <person name="Li S."/>
            <person name="Pierce S.K."/>
            <person name="Wang J."/>
        </authorList>
    </citation>
    <scope>NUCLEOTIDE SEQUENCE [LARGE SCALE GENOMIC DNA]</scope>
    <source>
        <strain evidence="3">EC2010</strain>
        <tissue evidence="3">Whole organism of an adult</tissue>
    </source>
</reference>
<evidence type="ECO:0000259" key="2">
    <source>
        <dbReference type="PROSITE" id="PS51390"/>
    </source>
</evidence>
<evidence type="ECO:0000313" key="4">
    <source>
        <dbReference type="Proteomes" id="UP000271974"/>
    </source>
</evidence>
<feature type="region of interest" description="Disordered" evidence="1">
    <location>
        <begin position="81"/>
        <end position="104"/>
    </location>
</feature>
<feature type="region of interest" description="Disordered" evidence="1">
    <location>
        <begin position="121"/>
        <end position="173"/>
    </location>
</feature>
<dbReference type="Pfam" id="PF00095">
    <property type="entry name" value="WAP"/>
    <property type="match status" value="1"/>
</dbReference>
<dbReference type="AlphaFoldDB" id="A0A433SMZ9"/>
<dbReference type="SUPFAM" id="SSF57256">
    <property type="entry name" value="Elafin-like"/>
    <property type="match status" value="1"/>
</dbReference>
<dbReference type="SMART" id="SM00217">
    <property type="entry name" value="WAP"/>
    <property type="match status" value="1"/>
</dbReference>
<feature type="domain" description="WAP" evidence="2">
    <location>
        <begin position="345"/>
        <end position="389"/>
    </location>
</feature>
<dbReference type="OrthoDB" id="6040964at2759"/>
<name>A0A433SMZ9_ELYCH</name>
<keyword evidence="4" id="KW-1185">Reference proteome</keyword>
<feature type="compositionally biased region" description="Polar residues" evidence="1">
    <location>
        <begin position="143"/>
        <end position="154"/>
    </location>
</feature>
<organism evidence="3 4">
    <name type="scientific">Elysia chlorotica</name>
    <name type="common">Eastern emerald elysia</name>
    <name type="synonym">Sea slug</name>
    <dbReference type="NCBI Taxonomy" id="188477"/>
    <lineage>
        <taxon>Eukaryota</taxon>
        <taxon>Metazoa</taxon>
        <taxon>Spiralia</taxon>
        <taxon>Lophotrochozoa</taxon>
        <taxon>Mollusca</taxon>
        <taxon>Gastropoda</taxon>
        <taxon>Heterobranchia</taxon>
        <taxon>Euthyneura</taxon>
        <taxon>Panpulmonata</taxon>
        <taxon>Sacoglossa</taxon>
        <taxon>Placobranchoidea</taxon>
        <taxon>Plakobranchidae</taxon>
        <taxon>Elysia</taxon>
    </lineage>
</organism>
<dbReference type="STRING" id="188477.A0A433SMZ9"/>
<evidence type="ECO:0000256" key="1">
    <source>
        <dbReference type="SAM" id="MobiDB-lite"/>
    </source>
</evidence>
<protein>
    <recommendedName>
        <fullName evidence="2">WAP domain-containing protein</fullName>
    </recommendedName>
</protein>
<dbReference type="InterPro" id="IPR008197">
    <property type="entry name" value="WAP_dom"/>
</dbReference>
<evidence type="ECO:0000313" key="3">
    <source>
        <dbReference type="EMBL" id="RUS70556.1"/>
    </source>
</evidence>
<dbReference type="EMBL" id="RQTK01001382">
    <property type="protein sequence ID" value="RUS70556.1"/>
    <property type="molecule type" value="Genomic_DNA"/>
</dbReference>
<proteinExistence type="predicted"/>
<comment type="caution">
    <text evidence="3">The sequence shown here is derived from an EMBL/GenBank/DDBJ whole genome shotgun (WGS) entry which is preliminary data.</text>
</comment>
<gene>
    <name evidence="3" type="ORF">EGW08_021685</name>
</gene>
<feature type="compositionally biased region" description="Polar residues" evidence="1">
    <location>
        <begin position="81"/>
        <end position="91"/>
    </location>
</feature>
<dbReference type="Gene3D" id="4.10.75.10">
    <property type="entry name" value="Elafin-like"/>
    <property type="match status" value="1"/>
</dbReference>
<feature type="compositionally biased region" description="Polar residues" evidence="1">
    <location>
        <begin position="161"/>
        <end position="173"/>
    </location>
</feature>
<dbReference type="GO" id="GO:0030414">
    <property type="term" value="F:peptidase inhibitor activity"/>
    <property type="evidence" value="ECO:0007669"/>
    <property type="project" value="InterPro"/>
</dbReference>
<dbReference type="PROSITE" id="PS51390">
    <property type="entry name" value="WAP"/>
    <property type="match status" value="1"/>
</dbReference>
<dbReference type="Proteomes" id="UP000271974">
    <property type="component" value="Unassembled WGS sequence"/>
</dbReference>
<dbReference type="GO" id="GO:0005576">
    <property type="term" value="C:extracellular region"/>
    <property type="evidence" value="ECO:0007669"/>
    <property type="project" value="InterPro"/>
</dbReference>